<protein>
    <submittedName>
        <fullName evidence="1">Uncharacterized protein</fullName>
    </submittedName>
</protein>
<dbReference type="RefSeq" id="WP_354643933.1">
    <property type="nucleotide sequence ID" value="NZ_CP159872.1"/>
</dbReference>
<evidence type="ECO:0000313" key="1">
    <source>
        <dbReference type="EMBL" id="XCM82998.1"/>
    </source>
</evidence>
<proteinExistence type="predicted"/>
<reference evidence="1" key="1">
    <citation type="submission" date="2024-06" db="EMBL/GenBank/DDBJ databases">
        <title>The genome sequences of Kitasatospora sp. strain HUAS MG31.</title>
        <authorList>
            <person name="Mo P."/>
        </authorList>
    </citation>
    <scope>NUCLEOTIDE SEQUENCE</scope>
    <source>
        <strain evidence="1">HUAS MG31</strain>
    </source>
</reference>
<dbReference type="KEGG" id="kcm:ABWK59_30795"/>
<gene>
    <name evidence="1" type="ORF">ABWK59_30795</name>
</gene>
<dbReference type="AlphaFoldDB" id="A0AAU8K4A4"/>
<accession>A0AAU8K4A4</accession>
<sequence>MTAKARKLIRRITATIQAGVQIGTDAAYAILNSGLDLNHLIRTSDMLDRLGIHLPDGQQSWYGRHVAKAYRNANGGQNAPRAWVKHRTTGRRIHVFVYAPNDPALIEGLRSYKSTRSLVTAADFAECA</sequence>
<organism evidence="1">
    <name type="scientific">Kitasatospora camelliae</name>
    <dbReference type="NCBI Taxonomy" id="3156397"/>
    <lineage>
        <taxon>Bacteria</taxon>
        <taxon>Bacillati</taxon>
        <taxon>Actinomycetota</taxon>
        <taxon>Actinomycetes</taxon>
        <taxon>Kitasatosporales</taxon>
        <taxon>Streptomycetaceae</taxon>
        <taxon>Kitasatospora</taxon>
    </lineage>
</organism>
<name>A0AAU8K4A4_9ACTN</name>
<dbReference type="EMBL" id="CP159872">
    <property type="protein sequence ID" value="XCM82998.1"/>
    <property type="molecule type" value="Genomic_DNA"/>
</dbReference>